<dbReference type="Gene3D" id="3.30.420.10">
    <property type="entry name" value="Ribonuclease H-like superfamily/Ribonuclease H"/>
    <property type="match status" value="1"/>
</dbReference>
<organism evidence="3">
    <name type="scientific">Nippostrongylus brasiliensis</name>
    <name type="common">Rat hookworm</name>
    <dbReference type="NCBI Taxonomy" id="27835"/>
    <lineage>
        <taxon>Eukaryota</taxon>
        <taxon>Metazoa</taxon>
        <taxon>Ecdysozoa</taxon>
        <taxon>Nematoda</taxon>
        <taxon>Chromadorea</taxon>
        <taxon>Rhabditida</taxon>
        <taxon>Rhabditina</taxon>
        <taxon>Rhabditomorpha</taxon>
        <taxon>Strongyloidea</taxon>
        <taxon>Heligmosomidae</taxon>
        <taxon>Nippostrongylus</taxon>
    </lineage>
</organism>
<dbReference type="OMA" id="NIMHTTA"/>
<dbReference type="EMBL" id="UYSL01020416">
    <property type="protein sequence ID" value="VDL74519.1"/>
    <property type="molecule type" value="Genomic_DNA"/>
</dbReference>
<dbReference type="GO" id="GO:0006259">
    <property type="term" value="P:DNA metabolic process"/>
    <property type="evidence" value="ECO:0007669"/>
    <property type="project" value="UniProtKB-ARBA"/>
</dbReference>
<keyword evidence="2" id="KW-1185">Reference proteome</keyword>
<protein>
    <submittedName>
        <fullName evidence="3">RNase H domain-containing protein</fullName>
    </submittedName>
</protein>
<reference evidence="1 2" key="2">
    <citation type="submission" date="2018-11" db="EMBL/GenBank/DDBJ databases">
        <authorList>
            <consortium name="Pathogen Informatics"/>
        </authorList>
    </citation>
    <scope>NUCLEOTIDE SEQUENCE [LARGE SCALE GENOMIC DNA]</scope>
</reference>
<reference evidence="3" key="1">
    <citation type="submission" date="2017-02" db="UniProtKB">
        <authorList>
            <consortium name="WormBaseParasite"/>
        </authorList>
    </citation>
    <scope>IDENTIFICATION</scope>
</reference>
<name>A0A0N4Y4S8_NIPBR</name>
<dbReference type="PANTHER" id="PTHR47331">
    <property type="entry name" value="PHD-TYPE DOMAIN-CONTAINING PROTEIN"/>
    <property type="match status" value="1"/>
</dbReference>
<dbReference type="AlphaFoldDB" id="A0A0N4Y4S8"/>
<dbReference type="InterPro" id="IPR008042">
    <property type="entry name" value="Retrotrans_Pao"/>
</dbReference>
<accession>A0A0N4Y4S8</accession>
<evidence type="ECO:0000313" key="1">
    <source>
        <dbReference type="EMBL" id="VDL74519.1"/>
    </source>
</evidence>
<dbReference type="GO" id="GO:0003676">
    <property type="term" value="F:nucleic acid binding"/>
    <property type="evidence" value="ECO:0007669"/>
    <property type="project" value="InterPro"/>
</dbReference>
<dbReference type="WBParaSite" id="NBR_0001092901-mRNA-1">
    <property type="protein sequence ID" value="NBR_0001092901-mRNA-1"/>
    <property type="gene ID" value="NBR_0001092901"/>
</dbReference>
<evidence type="ECO:0000313" key="3">
    <source>
        <dbReference type="WBParaSite" id="NBR_0001092901-mRNA-1"/>
    </source>
</evidence>
<proteinExistence type="predicted"/>
<sequence>MTATNPAEALERLQKARQIFTEINMNLREFRTNSKEVNDRIPPDKLSKSTVPKVLGLKWNSAEDTITITCCYPDKTTITKRTVSEQISSIYDPLGWLTRLTLNAKLFQQNIWKFNYKWDEELSKAHQNEWKRILARSHGFTKNIIRKVSSGTIISTTRLVAFADASRQAMTACVYVVNNGGQELLVAKSKLPPIKNNFTIPKLEMNALTLAARLAHNTVRTLESQLCVKSITIYSDSEVALAWLASSDISNKAGVLVKDTTRHDDMIRKGIEVKFGHVNTDLNPAYCATRGLERRPRNTSMVEWTFVHCKQLRSVARRLILADRKSFDEVGQVEMQRNIMHTTAANQQDSVKEILNWKRYSSVNHAVSVFSYALRWLNRIISRVQPDLRDSILEHILQLKKRHDDELPTVPERRDALTLLIRIYQQVHVEKNIEPSKYRLIPFQDTNGLIRCRGRLRNSELSDECKQPIL</sequence>
<dbReference type="SUPFAM" id="SSF56672">
    <property type="entry name" value="DNA/RNA polymerases"/>
    <property type="match status" value="1"/>
</dbReference>
<evidence type="ECO:0000313" key="2">
    <source>
        <dbReference type="Proteomes" id="UP000271162"/>
    </source>
</evidence>
<dbReference type="Pfam" id="PF05380">
    <property type="entry name" value="Peptidase_A17"/>
    <property type="match status" value="1"/>
</dbReference>
<dbReference type="Proteomes" id="UP000271162">
    <property type="component" value="Unassembled WGS sequence"/>
</dbReference>
<dbReference type="InterPro" id="IPR036397">
    <property type="entry name" value="RNaseH_sf"/>
</dbReference>
<dbReference type="InterPro" id="IPR043502">
    <property type="entry name" value="DNA/RNA_pol_sf"/>
</dbReference>
<dbReference type="STRING" id="27835.A0A0N4Y4S8"/>
<gene>
    <name evidence="1" type="ORF">NBR_LOCUS10930</name>
</gene>